<feature type="compositionally biased region" description="Polar residues" evidence="4">
    <location>
        <begin position="1188"/>
        <end position="1200"/>
    </location>
</feature>
<dbReference type="Pfam" id="PF15309">
    <property type="entry name" value="ALMS_motif"/>
    <property type="match status" value="1"/>
</dbReference>
<feature type="region of interest" description="Disordered" evidence="4">
    <location>
        <begin position="403"/>
        <end position="438"/>
    </location>
</feature>
<feature type="domain" description="ALMS motif" evidence="5">
    <location>
        <begin position="1553"/>
        <end position="1685"/>
    </location>
</feature>
<organism evidence="6 7">
    <name type="scientific">Chilo suppressalis</name>
    <name type="common">Asiatic rice borer moth</name>
    <dbReference type="NCBI Taxonomy" id="168631"/>
    <lineage>
        <taxon>Eukaryota</taxon>
        <taxon>Metazoa</taxon>
        <taxon>Ecdysozoa</taxon>
        <taxon>Arthropoda</taxon>
        <taxon>Hexapoda</taxon>
        <taxon>Insecta</taxon>
        <taxon>Pterygota</taxon>
        <taxon>Neoptera</taxon>
        <taxon>Endopterygota</taxon>
        <taxon>Lepidoptera</taxon>
        <taxon>Glossata</taxon>
        <taxon>Ditrysia</taxon>
        <taxon>Pyraloidea</taxon>
        <taxon>Crambidae</taxon>
        <taxon>Crambinae</taxon>
        <taxon>Chilo</taxon>
    </lineage>
</organism>
<feature type="region of interest" description="Disordered" evidence="4">
    <location>
        <begin position="654"/>
        <end position="675"/>
    </location>
</feature>
<feature type="compositionally biased region" description="Polar residues" evidence="4">
    <location>
        <begin position="546"/>
        <end position="557"/>
    </location>
</feature>
<feature type="region of interest" description="Disordered" evidence="4">
    <location>
        <begin position="93"/>
        <end position="133"/>
    </location>
</feature>
<feature type="compositionally biased region" description="Polar residues" evidence="4">
    <location>
        <begin position="403"/>
        <end position="428"/>
    </location>
</feature>
<feature type="region of interest" description="Disordered" evidence="4">
    <location>
        <begin position="880"/>
        <end position="913"/>
    </location>
</feature>
<keyword evidence="7" id="KW-1185">Reference proteome</keyword>
<dbReference type="Proteomes" id="UP001153292">
    <property type="component" value="Chromosome 21"/>
</dbReference>
<sequence>MECSEPEDMNLSAVDEASAAAVNSSILDYYKKFGRKRDLEQYFSLSTADSEMRDVSGVFWRKMKSQDSSDSGDKKSESSTELCRISIKCSIPDPCDSQDENSKPKSDTESPPIITDVESRHTDDEFVNEDTQSHKSMDALLDTSINKPFSPTSSITSQRKLEWDSLADVGYANENDRKGSASSLSTLERLALKQQYSNNDTKNDTEIGPPTAHSTPADINVKSKTKKGATKKSTKIYQKDVEIVEVNMPKYSEANPSQSINVNLTKHISFNMDKDGGVSVGNISNNINISPKENLIEDEAVQSSKTDNEIQTSSKKSKENSSVTNLSKPEHIDGKKNPVLMSYNTLKKRYRRRNRKLARRKLRNKIKLDVDKENIPIQEKSTEQVSAAESFEYMPGHVYNQNQRNFESASPNNTDNKSSLESSGAHTTESSKSSKHSFSKDLEKSIDLLKVALQKHHNDSELKNKLVKEVVQRLLKSKYRDDDSTTEFLSGLTFSSKKLNLGEGCLTTSTSDSNNTDLKPKIHRPKKSILRLDKFNSNVLASTSQSAPNLPIVSSSEKPVKRSPLHQMTSNTESDVSSGGKNSSETVFAKTSSEELYLKYVEALRREEAYKQHLKDKELFLKQKLVSSEKAFKVTQQSDVKVNNRLKDLIKDLTRNNYDDGSGDASKLEGGSTSNLDIQRLDGLRKQRSHSVFTLSSGNSDDHRKSNLKKRLQNEMKHTKTSHGPEDKHCCCQHNFVPSKVGVVDSSVQVNIRSNEHTIENKSHHDMCSHNKEPFENVAHVVPDDLTGDIKYVCLCSKISSVTEDVPEKMLIYKCSGLTNRAVQLVDSTSNTIGIQCMGSQQSSPRAEIKCQPSTSKMLDDGKLSQTFHGDSFKNKADLTKNSKSSQTNIPLGIFSERNSPSTSTERKMREVSPFTKNIRSQNSTKEVTRCCQTEISINPRIPDPSLTDVNMLCDQECVKLTSEIKHASTEAEPQKNVHHDIKTSEKSTHIQNDQNIVAAKNSNKEIQSVLELNNNEIISHTVDLPNVDHYSTDNFKIPIQGTNMTLMVRIGSTTNDVKTHGVGTDKTEVTEKATCLPEECSKGVQSHDIDIFANIGKEFQNSIQKSLKESPRIYEPSEPFVFKACTADNIINRHTYPKSVRISPKPFMRSNTDTGRFVSTNIAQTDSIEKNDYISPENVTRKYSKGSKASSVKSNTSKSNELKDSSSEAQSRKSSSDDPIMDIINDITKRYTKKDIDKIKRKKCYREIMNVLNYLLNTEDGTDHDPLKISDSSSARDTDGDNSKNVKQREKILLRSKRVKSDSDELTKTEDEHVFATDKVNTPCECSKNIEERSSRRQLQDKEKVEIEPPSKEDKAVQSSMGTSNCRKNYYESSDIQATTEIPSTSSESATCKVLNKIKRECEKYHQKRCKCHGLKKCETSSSTSVTCDQCKRTHHCPCKGQRCHRSKSSADKIKKKCLAYNLIIQTSDSMISEEAMVHNEPKALRNIVVKVPPKRRQYENAPFKEIYTKIEKTLPHSSPKDDPKVLRSGSLPNEWEMSSMDNCMKKNNIYTVKEYLEINRPDFVQKSSHRQESLKRISETRANQRAVQRQLLSAQLDQRPSLTSFSETDLRRLAEDLGMEIRRKKIAPKFISEREMKKHSEKIYKSLPEVVQKKEEAKKESIKKTNLLMANIFKKNLQRKTLRGSVNLSNYSTVIKI</sequence>
<evidence type="ECO:0000259" key="5">
    <source>
        <dbReference type="Pfam" id="PF15309"/>
    </source>
</evidence>
<feature type="compositionally biased region" description="Basic and acidic residues" evidence="4">
    <location>
        <begin position="1201"/>
        <end position="1217"/>
    </location>
</feature>
<feature type="region of interest" description="Disordered" evidence="4">
    <location>
        <begin position="299"/>
        <end position="337"/>
    </location>
</feature>
<evidence type="ECO:0000256" key="3">
    <source>
        <dbReference type="ARBA" id="ARBA00023212"/>
    </source>
</evidence>
<comment type="subcellular location">
    <subcellularLocation>
        <location evidence="1">Cytoplasm</location>
        <location evidence="1">Cytoskeleton</location>
        <location evidence="1">Microtubule organizing center</location>
        <location evidence="1">Centrosome</location>
    </subcellularLocation>
</comment>
<feature type="region of interest" description="Disordered" evidence="4">
    <location>
        <begin position="196"/>
        <end position="231"/>
    </location>
</feature>
<feature type="region of interest" description="Disordered" evidence="4">
    <location>
        <begin position="1260"/>
        <end position="1309"/>
    </location>
</feature>
<feature type="compositionally biased region" description="Polar residues" evidence="4">
    <location>
        <begin position="1150"/>
        <end position="1163"/>
    </location>
</feature>
<feature type="region of interest" description="Disordered" evidence="4">
    <location>
        <begin position="546"/>
        <end position="584"/>
    </location>
</feature>
<dbReference type="InterPro" id="IPR029299">
    <property type="entry name" value="ALMS_motif"/>
</dbReference>
<evidence type="ECO:0000256" key="1">
    <source>
        <dbReference type="ARBA" id="ARBA00004300"/>
    </source>
</evidence>
<feature type="compositionally biased region" description="Polar residues" evidence="4">
    <location>
        <begin position="566"/>
        <end position="584"/>
    </location>
</feature>
<name>A0ABN8B506_CHISP</name>
<feature type="region of interest" description="Disordered" evidence="4">
    <location>
        <begin position="1332"/>
        <end position="1362"/>
    </location>
</feature>
<evidence type="ECO:0000313" key="6">
    <source>
        <dbReference type="EMBL" id="CAH0402701.1"/>
    </source>
</evidence>
<proteinExistence type="predicted"/>
<keyword evidence="2" id="KW-0963">Cytoplasm</keyword>
<dbReference type="EMBL" id="OU963914">
    <property type="protein sequence ID" value="CAH0402701.1"/>
    <property type="molecule type" value="Genomic_DNA"/>
</dbReference>
<feature type="compositionally biased region" description="Basic and acidic residues" evidence="4">
    <location>
        <begin position="1262"/>
        <end position="1309"/>
    </location>
</feature>
<protein>
    <recommendedName>
        <fullName evidence="5">ALMS motif domain-containing protein</fullName>
    </recommendedName>
</protein>
<gene>
    <name evidence="6" type="ORF">CHILSU_LOCUS5947</name>
</gene>
<evidence type="ECO:0000256" key="4">
    <source>
        <dbReference type="SAM" id="MobiDB-lite"/>
    </source>
</evidence>
<reference evidence="6" key="1">
    <citation type="submission" date="2021-12" db="EMBL/GenBank/DDBJ databases">
        <authorList>
            <person name="King R."/>
        </authorList>
    </citation>
    <scope>NUCLEOTIDE SEQUENCE</scope>
</reference>
<evidence type="ECO:0000256" key="2">
    <source>
        <dbReference type="ARBA" id="ARBA00022490"/>
    </source>
</evidence>
<keyword evidence="3" id="KW-0206">Cytoskeleton</keyword>
<evidence type="ECO:0000313" key="7">
    <source>
        <dbReference type="Proteomes" id="UP001153292"/>
    </source>
</evidence>
<feature type="compositionally biased region" description="Basic and acidic residues" evidence="4">
    <location>
        <begin position="1332"/>
        <end position="1357"/>
    </location>
</feature>
<accession>A0ABN8B506</accession>
<feature type="region of interest" description="Disordered" evidence="4">
    <location>
        <begin position="1180"/>
        <end position="1222"/>
    </location>
</feature>
<feature type="compositionally biased region" description="Polar residues" evidence="4">
    <location>
        <begin position="301"/>
        <end position="327"/>
    </location>
</feature>
<feature type="region of interest" description="Disordered" evidence="4">
    <location>
        <begin position="1143"/>
        <end position="1163"/>
    </location>
</feature>